<organism evidence="1 2">
    <name type="scientific">Olivibacter jilunii</name>
    <dbReference type="NCBI Taxonomy" id="985016"/>
    <lineage>
        <taxon>Bacteria</taxon>
        <taxon>Pseudomonadati</taxon>
        <taxon>Bacteroidota</taxon>
        <taxon>Sphingobacteriia</taxon>
        <taxon>Sphingobacteriales</taxon>
        <taxon>Sphingobacteriaceae</taxon>
        <taxon>Olivibacter</taxon>
    </lineage>
</organism>
<gene>
    <name evidence="1" type="ORF">ACFS6J_11805</name>
</gene>
<evidence type="ECO:0000313" key="2">
    <source>
        <dbReference type="Proteomes" id="UP001597560"/>
    </source>
</evidence>
<accession>A0ABW6B2N6</accession>
<proteinExistence type="predicted"/>
<protein>
    <submittedName>
        <fullName evidence="1">Uncharacterized protein</fullName>
    </submittedName>
</protein>
<dbReference type="Proteomes" id="UP001597560">
    <property type="component" value="Unassembled WGS sequence"/>
</dbReference>
<keyword evidence="2" id="KW-1185">Reference proteome</keyword>
<name>A0ABW6B2N6_9SPHI</name>
<comment type="caution">
    <text evidence="1">The sequence shown here is derived from an EMBL/GenBank/DDBJ whole genome shotgun (WGS) entry which is preliminary data.</text>
</comment>
<dbReference type="EMBL" id="JBHUPA010000007">
    <property type="protein sequence ID" value="MFD2962474.1"/>
    <property type="molecule type" value="Genomic_DNA"/>
</dbReference>
<dbReference type="RefSeq" id="WP_013667637.1">
    <property type="nucleotide sequence ID" value="NZ_JBHUPA010000007.1"/>
</dbReference>
<evidence type="ECO:0000313" key="1">
    <source>
        <dbReference type="EMBL" id="MFD2962474.1"/>
    </source>
</evidence>
<sequence>MSTVSKHIVKSYSNLFDGLDAVTKLELIESLTKSIRKNKDTKETAFYKSFGAFSSGKEAETLVDEIRSARKFRKKDISF</sequence>
<reference evidence="2" key="1">
    <citation type="journal article" date="2019" name="Int. J. Syst. Evol. Microbiol.">
        <title>The Global Catalogue of Microorganisms (GCM) 10K type strain sequencing project: providing services to taxonomists for standard genome sequencing and annotation.</title>
        <authorList>
            <consortium name="The Broad Institute Genomics Platform"/>
            <consortium name="The Broad Institute Genome Sequencing Center for Infectious Disease"/>
            <person name="Wu L."/>
            <person name="Ma J."/>
        </authorList>
    </citation>
    <scope>NUCLEOTIDE SEQUENCE [LARGE SCALE GENOMIC DNA]</scope>
    <source>
        <strain evidence="2">KCTC 23098</strain>
    </source>
</reference>